<dbReference type="RefSeq" id="WP_082648668.1">
    <property type="nucleotide sequence ID" value="NZ_JAJA02000001.1"/>
</dbReference>
<feature type="chain" id="PRO_5007163734" description="DUF4124 domain-containing protein" evidence="2">
    <location>
        <begin position="37"/>
        <end position="172"/>
    </location>
</feature>
<dbReference type="InterPro" id="IPR025392">
    <property type="entry name" value="DUF4124"/>
</dbReference>
<evidence type="ECO:0000256" key="2">
    <source>
        <dbReference type="SAM" id="SignalP"/>
    </source>
</evidence>
<dbReference type="EMBL" id="JAJA02000001">
    <property type="protein sequence ID" value="KWS06618.1"/>
    <property type="molecule type" value="Genomic_DNA"/>
</dbReference>
<dbReference type="Proteomes" id="UP000023435">
    <property type="component" value="Unassembled WGS sequence"/>
</dbReference>
<organism evidence="4 5">
    <name type="scientific">Lysobacter capsici AZ78</name>
    <dbReference type="NCBI Taxonomy" id="1444315"/>
    <lineage>
        <taxon>Bacteria</taxon>
        <taxon>Pseudomonadati</taxon>
        <taxon>Pseudomonadota</taxon>
        <taxon>Gammaproteobacteria</taxon>
        <taxon>Lysobacterales</taxon>
        <taxon>Lysobacteraceae</taxon>
        <taxon>Lysobacter</taxon>
    </lineage>
</organism>
<accession>A0A120AHS5</accession>
<evidence type="ECO:0000313" key="4">
    <source>
        <dbReference type="EMBL" id="KWS06618.1"/>
    </source>
</evidence>
<feature type="region of interest" description="Disordered" evidence="1">
    <location>
        <begin position="145"/>
        <end position="172"/>
    </location>
</feature>
<dbReference type="OrthoDB" id="7068596at2"/>
<keyword evidence="5" id="KW-1185">Reference proteome</keyword>
<dbReference type="AlphaFoldDB" id="A0A120AHS5"/>
<feature type="compositionally biased region" description="Low complexity" evidence="1">
    <location>
        <begin position="145"/>
        <end position="158"/>
    </location>
</feature>
<reference evidence="4 5" key="1">
    <citation type="journal article" date="2014" name="Genome Announc.">
        <title>Draft Genome Sequence of Lysobacter capsici AZ78, a Bacterium Antagonistic to Plant-Pathogenic Oomycetes.</title>
        <authorList>
            <person name="Puopolo G."/>
            <person name="Sonego P."/>
            <person name="Engelen K."/>
            <person name="Pertot I."/>
        </authorList>
    </citation>
    <scope>NUCLEOTIDE SEQUENCE [LARGE SCALE GENOMIC DNA]</scope>
    <source>
        <strain evidence="4 5">AZ78</strain>
    </source>
</reference>
<dbReference type="Pfam" id="PF13511">
    <property type="entry name" value="DUF4124"/>
    <property type="match status" value="1"/>
</dbReference>
<feature type="domain" description="DUF4124" evidence="3">
    <location>
        <begin position="27"/>
        <end position="84"/>
    </location>
</feature>
<protein>
    <recommendedName>
        <fullName evidence="3">DUF4124 domain-containing protein</fullName>
    </recommendedName>
</protein>
<sequence>MSCTSRYSARRALSALGLRAVPTALLVLLAAAPAAATELYQWKDAKGVTHYSDSPPPEQGQSGVKNRVIQNRTGTPAQTATAAAPSENAQCTGARANLKQLESAAAVGMDSNGDGKADGVLDAQQRAAQVELAKAQIRVNCTAAAPATPGAAPAASSSPPRPATTPQKQAES</sequence>
<keyword evidence="2" id="KW-0732">Signal</keyword>
<comment type="caution">
    <text evidence="4">The sequence shown here is derived from an EMBL/GenBank/DDBJ whole genome shotgun (WGS) entry which is preliminary data.</text>
</comment>
<feature type="signal peptide" evidence="2">
    <location>
        <begin position="1"/>
        <end position="36"/>
    </location>
</feature>
<gene>
    <name evidence="4" type="ORF">AZ78_4174</name>
</gene>
<name>A0A120AHS5_9GAMM</name>
<proteinExistence type="predicted"/>
<evidence type="ECO:0000256" key="1">
    <source>
        <dbReference type="SAM" id="MobiDB-lite"/>
    </source>
</evidence>
<evidence type="ECO:0000313" key="5">
    <source>
        <dbReference type="Proteomes" id="UP000023435"/>
    </source>
</evidence>
<evidence type="ECO:0000259" key="3">
    <source>
        <dbReference type="Pfam" id="PF13511"/>
    </source>
</evidence>